<name>A0A0N0MES1_9PROT</name>
<dbReference type="EMBL" id="JUFX02000192">
    <property type="protein sequence ID" value="KPH86723.1"/>
    <property type="molecule type" value="Genomic_DNA"/>
</dbReference>
<accession>A0A0N0MES1</accession>
<dbReference type="OrthoDB" id="7277111at2"/>
<dbReference type="RefSeq" id="WP_141654799.1">
    <property type="nucleotide sequence ID" value="NZ_JUFX02000192.1"/>
</dbReference>
<protein>
    <submittedName>
        <fullName evidence="1">Uncharacterized protein</fullName>
    </submittedName>
</protein>
<gene>
    <name evidence="1" type="ORF">GLUCOINTEAF2_0200641</name>
</gene>
<evidence type="ECO:0000313" key="2">
    <source>
        <dbReference type="Proteomes" id="UP000031553"/>
    </source>
</evidence>
<evidence type="ECO:0000313" key="1">
    <source>
        <dbReference type="EMBL" id="KPH86723.1"/>
    </source>
</evidence>
<dbReference type="AlphaFoldDB" id="A0A0N0MES1"/>
<organism evidence="1 2">
    <name type="scientific">Komagataeibacter intermedius AF2</name>
    <dbReference type="NCBI Taxonomy" id="1458464"/>
    <lineage>
        <taxon>Bacteria</taxon>
        <taxon>Pseudomonadati</taxon>
        <taxon>Pseudomonadota</taxon>
        <taxon>Alphaproteobacteria</taxon>
        <taxon>Acetobacterales</taxon>
        <taxon>Acetobacteraceae</taxon>
        <taxon>Komagataeibacter</taxon>
    </lineage>
</organism>
<dbReference type="Proteomes" id="UP000031553">
    <property type="component" value="Unassembled WGS sequence"/>
</dbReference>
<comment type="caution">
    <text evidence="1">The sequence shown here is derived from an EMBL/GenBank/DDBJ whole genome shotgun (WGS) entry which is preliminary data.</text>
</comment>
<proteinExistence type="predicted"/>
<reference evidence="1 2" key="1">
    <citation type="submission" date="2015-07" db="EMBL/GenBank/DDBJ databases">
        <title>Draft Genome Sequence of Komagataeibacter intermedius Strain AF2, Isolated from Kombucha Tea.</title>
        <authorList>
            <person name="Santos R.A."/>
            <person name="Berretta A.A."/>
            <person name="Barud H.S."/>
            <person name="Ribeiro S.J."/>
            <person name="Gonzalez-Garcia L.N."/>
            <person name="Zucchi T.D."/>
            <person name="Goldman G.H."/>
            <person name="Riano-Pachon D.M."/>
        </authorList>
    </citation>
    <scope>NUCLEOTIDE SEQUENCE [LARGE SCALE GENOMIC DNA]</scope>
    <source>
        <strain evidence="1 2">AF2</strain>
    </source>
</reference>
<sequence>MKTILSVLPVLWIVLMGAPALGRTHRIHIPTTKRHPRQVNTEFGHFHGHTAVLPPDSSEYRNIDAKCSARGLDNVTSQSVTVGVSMASRRNFYAQCMVESGAWR</sequence>